<sequence length="158" mass="17626">MDIHLELDTSTDVTTAVHSVSLVAELNPPSLPSSVHIAPIIPSQSLILSKDKVINNIKDFGDDIDIFLLHLFQGDMDLPTLSFNALLEEQWAMEEGNEAVLKVLPPAYHQYFDVFSKVKAEKLPPQHACNHHIKQDGLLPPVVVIYSLSNHESEKLWA</sequence>
<proteinExistence type="predicted"/>
<comment type="caution">
    <text evidence="1">The sequence shown here is derived from an EMBL/GenBank/DDBJ whole genome shotgun (WGS) entry which is preliminary data.</text>
</comment>
<keyword evidence="2" id="KW-1185">Reference proteome</keyword>
<reference evidence="1" key="1">
    <citation type="submission" date="2021-03" db="EMBL/GenBank/DDBJ databases">
        <title>Draft genome sequence of rust myrtle Austropuccinia psidii MF-1, a brazilian biotype.</title>
        <authorList>
            <person name="Quecine M.C."/>
            <person name="Pachon D.M.R."/>
            <person name="Bonatelli M.L."/>
            <person name="Correr F.H."/>
            <person name="Franceschini L.M."/>
            <person name="Leite T.F."/>
            <person name="Margarido G.R.A."/>
            <person name="Almeida C.A."/>
            <person name="Ferrarezi J.A."/>
            <person name="Labate C.A."/>
        </authorList>
    </citation>
    <scope>NUCLEOTIDE SEQUENCE</scope>
    <source>
        <strain evidence="1">MF-1</strain>
    </source>
</reference>
<dbReference type="AlphaFoldDB" id="A0A9Q3H7C1"/>
<name>A0A9Q3H7C1_9BASI</name>
<dbReference type="EMBL" id="AVOT02012702">
    <property type="protein sequence ID" value="MBW0494708.1"/>
    <property type="molecule type" value="Genomic_DNA"/>
</dbReference>
<protein>
    <submittedName>
        <fullName evidence="1">Uncharacterized protein</fullName>
    </submittedName>
</protein>
<gene>
    <name evidence="1" type="ORF">O181_034423</name>
</gene>
<evidence type="ECO:0000313" key="1">
    <source>
        <dbReference type="EMBL" id="MBW0494708.1"/>
    </source>
</evidence>
<accession>A0A9Q3H7C1</accession>
<dbReference type="Proteomes" id="UP000765509">
    <property type="component" value="Unassembled WGS sequence"/>
</dbReference>
<organism evidence="1 2">
    <name type="scientific">Austropuccinia psidii MF-1</name>
    <dbReference type="NCBI Taxonomy" id="1389203"/>
    <lineage>
        <taxon>Eukaryota</taxon>
        <taxon>Fungi</taxon>
        <taxon>Dikarya</taxon>
        <taxon>Basidiomycota</taxon>
        <taxon>Pucciniomycotina</taxon>
        <taxon>Pucciniomycetes</taxon>
        <taxon>Pucciniales</taxon>
        <taxon>Sphaerophragmiaceae</taxon>
        <taxon>Austropuccinia</taxon>
    </lineage>
</organism>
<evidence type="ECO:0000313" key="2">
    <source>
        <dbReference type="Proteomes" id="UP000765509"/>
    </source>
</evidence>